<comment type="caution">
    <text evidence="2">The sequence shown here is derived from an EMBL/GenBank/DDBJ whole genome shotgun (WGS) entry which is preliminary data.</text>
</comment>
<dbReference type="EMBL" id="JAVDYD010000001">
    <property type="protein sequence ID" value="MDR7339980.1"/>
    <property type="molecule type" value="Genomic_DNA"/>
</dbReference>
<proteinExistence type="predicted"/>
<dbReference type="RefSeq" id="WP_270122319.1">
    <property type="nucleotide sequence ID" value="NZ_BAAAOM010000008.1"/>
</dbReference>
<keyword evidence="1" id="KW-0472">Membrane</keyword>
<evidence type="ECO:0000256" key="1">
    <source>
        <dbReference type="SAM" id="Phobius"/>
    </source>
</evidence>
<dbReference type="Proteomes" id="UP001183604">
    <property type="component" value="Unassembled WGS sequence"/>
</dbReference>
<reference evidence="3 5" key="2">
    <citation type="submission" date="2023-07" db="EMBL/GenBank/DDBJ databases">
        <title>Sequencing the genomes of 1000 actinobacteria strains.</title>
        <authorList>
            <person name="Klenk H.-P."/>
        </authorList>
    </citation>
    <scope>NUCLEOTIDE SEQUENCE [LARGE SCALE GENOMIC DNA]</scope>
    <source>
        <strain evidence="3 5">DSM 44724</strain>
    </source>
</reference>
<keyword evidence="5" id="KW-1185">Reference proteome</keyword>
<feature type="transmembrane region" description="Helical" evidence="1">
    <location>
        <begin position="49"/>
        <end position="69"/>
    </location>
</feature>
<evidence type="ECO:0000313" key="5">
    <source>
        <dbReference type="Proteomes" id="UP001183604"/>
    </source>
</evidence>
<reference evidence="2" key="1">
    <citation type="submission" date="2022-12" db="EMBL/GenBank/DDBJ databases">
        <title>Gycomyces niveus sp.nov., a novel actinomycete isolated from soil in Shouguang.</title>
        <authorList>
            <person name="Yang X."/>
        </authorList>
    </citation>
    <scope>NUCLEOTIDE SEQUENCE</scope>
    <source>
        <strain evidence="2">DSM 44724</strain>
    </source>
</reference>
<protein>
    <recommendedName>
        <fullName evidence="6">DUF4878 domain-containing protein</fullName>
    </recommendedName>
</protein>
<keyword evidence="1" id="KW-0812">Transmembrane</keyword>
<evidence type="ECO:0008006" key="6">
    <source>
        <dbReference type="Google" id="ProtNLM"/>
    </source>
</evidence>
<dbReference type="Proteomes" id="UP001145799">
    <property type="component" value="Unassembled WGS sequence"/>
</dbReference>
<dbReference type="AlphaFoldDB" id="A0A9X3SVE1"/>
<organism evidence="2 4">
    <name type="scientific">Glycomyces lechevalierae</name>
    <dbReference type="NCBI Taxonomy" id="256034"/>
    <lineage>
        <taxon>Bacteria</taxon>
        <taxon>Bacillati</taxon>
        <taxon>Actinomycetota</taxon>
        <taxon>Actinomycetes</taxon>
        <taxon>Glycomycetales</taxon>
        <taxon>Glycomycetaceae</taxon>
        <taxon>Glycomyces</taxon>
    </lineage>
</organism>
<evidence type="ECO:0000313" key="2">
    <source>
        <dbReference type="EMBL" id="MDA1385859.1"/>
    </source>
</evidence>
<evidence type="ECO:0000313" key="3">
    <source>
        <dbReference type="EMBL" id="MDR7339980.1"/>
    </source>
</evidence>
<name>A0A9X3SVE1_9ACTN</name>
<sequence>MSDSASPQRWGEEHMIDLGAVGGPAATAAPDPGPAPSPARRFPRIHNAALAYAAIAIALAAAVVTVVKWSPLHRPLAEAAVADFLEAVHEGDVEAALALTDQADAEGAFLVPEALDSRWEIRRLAQVAYEDLGDGKAGAQVYAEIAVGDESVVGHRYQVAIDRGEAQIVDAMPESEAWGSLEYLDLNGVRQQIDLTGAPTYILLLPGYYEFYPDLPPVLDFEGGGGSMLVLGDEFLAIEDGFIDTWMPTPWIIVNEEGEDQVNAALREFYDACELDPAIEGCPFGFPEDPERDVALAPGAHWQVTAYPEVRAERLWYEHGAGFGLESSLPGEARAQVEITEDGETRSALVSCPFWVYGLYAAFDGEAAFSIDPGTDMYQDGCRSIVEVED</sequence>
<evidence type="ECO:0000313" key="4">
    <source>
        <dbReference type="Proteomes" id="UP001145799"/>
    </source>
</evidence>
<gene>
    <name evidence="3" type="ORF">J2S69_003699</name>
    <name evidence="2" type="ORF">O2L01_12765</name>
</gene>
<accession>A0A9X3SVE1</accession>
<keyword evidence="1" id="KW-1133">Transmembrane helix</keyword>
<dbReference type="EMBL" id="JAPZVQ010000006">
    <property type="protein sequence ID" value="MDA1385859.1"/>
    <property type="molecule type" value="Genomic_DNA"/>
</dbReference>